<sequence>MEERTVHHLPPHKMNRIAVWRDEVAIAAEPEPISPTPSAPSMAASSGSGSGSSSGASSVHTRPRRSLWRRLTRRLSGMGGAAANKGQGEDAWDHSTRTEMYREENTVHHQTRDYEYDHAQEPQRSDHGGGGGGLKDRLDRLERAARLLGRAD</sequence>
<keyword evidence="3" id="KW-1185">Reference proteome</keyword>
<feature type="compositionally biased region" description="Basic residues" evidence="1">
    <location>
        <begin position="61"/>
        <end position="73"/>
    </location>
</feature>
<evidence type="ECO:0000313" key="3">
    <source>
        <dbReference type="Proteomes" id="UP001055219"/>
    </source>
</evidence>
<evidence type="ECO:0000313" key="2">
    <source>
        <dbReference type="EMBL" id="KAI6779082.1"/>
    </source>
</evidence>
<dbReference type="EMBL" id="JAGIXG020000053">
    <property type="protein sequence ID" value="KAI6779082.1"/>
    <property type="molecule type" value="Genomic_DNA"/>
</dbReference>
<reference evidence="2" key="1">
    <citation type="journal article" date="2021" name="J Fungi (Basel)">
        <title>Genomic and Metabolomic Analyses of the Marine Fungus Emericellopsis cladophorae: Insights into Saltwater Adaptability Mechanisms and Its Biosynthetic Potential.</title>
        <authorList>
            <person name="Goncalves M.F.M."/>
            <person name="Hilario S."/>
            <person name="Van de Peer Y."/>
            <person name="Esteves A.C."/>
            <person name="Alves A."/>
        </authorList>
    </citation>
    <scope>NUCLEOTIDE SEQUENCE</scope>
    <source>
        <strain evidence="2">MUM 19.33</strain>
    </source>
</reference>
<dbReference type="GeneID" id="75834771"/>
<dbReference type="RefSeq" id="XP_051359938.1">
    <property type="nucleotide sequence ID" value="XM_051509069.1"/>
</dbReference>
<dbReference type="AlphaFoldDB" id="A0A9P9XWF4"/>
<name>A0A9P9XWF4_9HYPO</name>
<feature type="compositionally biased region" description="Basic and acidic residues" evidence="1">
    <location>
        <begin position="87"/>
        <end position="127"/>
    </location>
</feature>
<gene>
    <name evidence="2" type="ORF">J7T54_008300</name>
</gene>
<accession>A0A9P9XWF4</accession>
<dbReference type="OrthoDB" id="10524825at2759"/>
<feature type="region of interest" description="Disordered" evidence="1">
    <location>
        <begin position="28"/>
        <end position="138"/>
    </location>
</feature>
<organism evidence="2 3">
    <name type="scientific">Emericellopsis cladophorae</name>
    <dbReference type="NCBI Taxonomy" id="2686198"/>
    <lineage>
        <taxon>Eukaryota</taxon>
        <taxon>Fungi</taxon>
        <taxon>Dikarya</taxon>
        <taxon>Ascomycota</taxon>
        <taxon>Pezizomycotina</taxon>
        <taxon>Sordariomycetes</taxon>
        <taxon>Hypocreomycetidae</taxon>
        <taxon>Hypocreales</taxon>
        <taxon>Bionectriaceae</taxon>
        <taxon>Emericellopsis</taxon>
    </lineage>
</organism>
<proteinExistence type="predicted"/>
<evidence type="ECO:0000256" key="1">
    <source>
        <dbReference type="SAM" id="MobiDB-lite"/>
    </source>
</evidence>
<comment type="caution">
    <text evidence="2">The sequence shown here is derived from an EMBL/GenBank/DDBJ whole genome shotgun (WGS) entry which is preliminary data.</text>
</comment>
<reference evidence="2" key="2">
    <citation type="submission" date="2022-07" db="EMBL/GenBank/DDBJ databases">
        <authorList>
            <person name="Goncalves M.F.M."/>
            <person name="Hilario S."/>
            <person name="Van De Peer Y."/>
            <person name="Esteves A.C."/>
            <person name="Alves A."/>
        </authorList>
    </citation>
    <scope>NUCLEOTIDE SEQUENCE</scope>
    <source>
        <strain evidence="2">MUM 19.33</strain>
    </source>
</reference>
<dbReference type="Proteomes" id="UP001055219">
    <property type="component" value="Unassembled WGS sequence"/>
</dbReference>
<feature type="compositionally biased region" description="Low complexity" evidence="1">
    <location>
        <begin position="39"/>
        <end position="58"/>
    </location>
</feature>
<protein>
    <submittedName>
        <fullName evidence="2">Uncharacterized protein</fullName>
    </submittedName>
</protein>